<feature type="domain" description="Magnetosome protein MamS/MamX" evidence="3">
    <location>
        <begin position="101"/>
        <end position="186"/>
    </location>
</feature>
<comment type="caution">
    <text evidence="4">The sequence shown here is derived from an EMBL/GenBank/DDBJ whole genome shotgun (WGS) entry which is preliminary data.</text>
</comment>
<dbReference type="Pfam" id="PF26390">
    <property type="entry name" value="MamS_MamX"/>
    <property type="match status" value="1"/>
</dbReference>
<dbReference type="InterPro" id="IPR058837">
    <property type="entry name" value="MamS_MamX_dom"/>
</dbReference>
<feature type="compositionally biased region" description="Low complexity" evidence="1">
    <location>
        <begin position="38"/>
        <end position="49"/>
    </location>
</feature>
<reference evidence="4 5" key="1">
    <citation type="submission" date="2007-03" db="EMBL/GenBank/DDBJ databases">
        <authorList>
            <person name="Stal L."/>
            <person name="Ferriera S."/>
            <person name="Johnson J."/>
            <person name="Kravitz S."/>
            <person name="Beeson K."/>
            <person name="Sutton G."/>
            <person name="Rogers Y.-H."/>
            <person name="Friedman R."/>
            <person name="Frazier M."/>
            <person name="Venter J.C."/>
        </authorList>
    </citation>
    <scope>NUCLEOTIDE SEQUENCE [LARGE SCALE GENOMIC DNA]</scope>
    <source>
        <strain evidence="4 5">CCY0110</strain>
    </source>
</reference>
<evidence type="ECO:0000256" key="2">
    <source>
        <dbReference type="SAM" id="SignalP"/>
    </source>
</evidence>
<feature type="compositionally biased region" description="Polar residues" evidence="1">
    <location>
        <begin position="50"/>
        <end position="60"/>
    </location>
</feature>
<evidence type="ECO:0000313" key="5">
    <source>
        <dbReference type="Proteomes" id="UP000003781"/>
    </source>
</evidence>
<dbReference type="AlphaFoldDB" id="A3IPZ6"/>
<proteinExistence type="predicted"/>
<organism evidence="4 5">
    <name type="scientific">Crocosphaera chwakensis CCY0110</name>
    <dbReference type="NCBI Taxonomy" id="391612"/>
    <lineage>
        <taxon>Bacteria</taxon>
        <taxon>Bacillati</taxon>
        <taxon>Cyanobacteriota</taxon>
        <taxon>Cyanophyceae</taxon>
        <taxon>Oscillatoriophycideae</taxon>
        <taxon>Chroococcales</taxon>
        <taxon>Aphanothecaceae</taxon>
        <taxon>Crocosphaera</taxon>
        <taxon>Crocosphaera chwakensis</taxon>
    </lineage>
</organism>
<feature type="region of interest" description="Disordered" evidence="1">
    <location>
        <begin position="38"/>
        <end position="60"/>
    </location>
</feature>
<keyword evidence="2" id="KW-0732">Signal</keyword>
<dbReference type="Proteomes" id="UP000003781">
    <property type="component" value="Unassembled WGS sequence"/>
</dbReference>
<evidence type="ECO:0000259" key="3">
    <source>
        <dbReference type="Pfam" id="PF26390"/>
    </source>
</evidence>
<dbReference type="EMBL" id="AAXW01000014">
    <property type="protein sequence ID" value="EAZ91336.1"/>
    <property type="molecule type" value="Genomic_DNA"/>
</dbReference>
<name>A3IPZ6_9CHRO</name>
<gene>
    <name evidence="4" type="ORF">CY0110_05182</name>
</gene>
<feature type="chain" id="PRO_5002654047" description="Magnetosome protein MamS/MamX domain-containing protein" evidence="2">
    <location>
        <begin position="37"/>
        <end position="204"/>
    </location>
</feature>
<keyword evidence="5" id="KW-1185">Reference proteome</keyword>
<dbReference type="eggNOG" id="ENOG5031MME">
    <property type="taxonomic scope" value="Bacteria"/>
</dbReference>
<sequence length="204" mass="22598">MIGGKTMKINLANKTLQSSALAGITLLVLSSIPLLADNPTSQPTSNTNTVPCWNTPGNSQTYQQHRQWMAQQGSMMGQDWQGSGGWGHHSQYGRMYDPNNMATVRGEVVSVNTFTPREGMSGGMHLQLKTDNNQTMDVHLGPAWYLQNQDVQIQPNDNIEVIGSRMNFNGQSAMMAASVQKGEMTLMLRNENGFPMWHGWRGNQ</sequence>
<accession>A3IPZ6</accession>
<protein>
    <recommendedName>
        <fullName evidence="3">Magnetosome protein MamS/MamX domain-containing protein</fullName>
    </recommendedName>
</protein>
<feature type="signal peptide" evidence="2">
    <location>
        <begin position="1"/>
        <end position="36"/>
    </location>
</feature>
<evidence type="ECO:0000313" key="4">
    <source>
        <dbReference type="EMBL" id="EAZ91336.1"/>
    </source>
</evidence>
<evidence type="ECO:0000256" key="1">
    <source>
        <dbReference type="SAM" id="MobiDB-lite"/>
    </source>
</evidence>